<dbReference type="InterPro" id="IPR036388">
    <property type="entry name" value="WH-like_DNA-bd_sf"/>
</dbReference>
<dbReference type="InterPro" id="IPR013249">
    <property type="entry name" value="RNA_pol_sigma70_r4_t2"/>
</dbReference>
<evidence type="ECO:0000313" key="4">
    <source>
        <dbReference type="EMBL" id="GLQ53985.1"/>
    </source>
</evidence>
<dbReference type="PANTHER" id="PTHR30173:SF43">
    <property type="entry name" value="ECF RNA POLYMERASE SIGMA FACTOR SIGI-RELATED"/>
    <property type="match status" value="1"/>
</dbReference>
<dbReference type="Pfam" id="PF04542">
    <property type="entry name" value="Sigma70_r2"/>
    <property type="match status" value="1"/>
</dbReference>
<dbReference type="InterPro" id="IPR013324">
    <property type="entry name" value="RNA_pol_sigma_r3/r4-like"/>
</dbReference>
<dbReference type="NCBIfam" id="NF007214">
    <property type="entry name" value="PRK09636.1"/>
    <property type="match status" value="1"/>
</dbReference>
<keyword evidence="5" id="KW-1185">Reference proteome</keyword>
<dbReference type="EMBL" id="BSNS01000007">
    <property type="protein sequence ID" value="GLQ53985.1"/>
    <property type="molecule type" value="Genomic_DNA"/>
</dbReference>
<dbReference type="Gene3D" id="3.10.450.50">
    <property type="match status" value="1"/>
</dbReference>
<dbReference type="InterPro" id="IPR052704">
    <property type="entry name" value="ECF_Sigma-70_Domain"/>
</dbReference>
<organism evidence="4 5">
    <name type="scientific">Devosia nitrariae</name>
    <dbReference type="NCBI Taxonomy" id="2071872"/>
    <lineage>
        <taxon>Bacteria</taxon>
        <taxon>Pseudomonadati</taxon>
        <taxon>Pseudomonadota</taxon>
        <taxon>Alphaproteobacteria</taxon>
        <taxon>Hyphomicrobiales</taxon>
        <taxon>Devosiaceae</taxon>
        <taxon>Devosia</taxon>
    </lineage>
</organism>
<feature type="domain" description="RNA polymerase sigma-70 region 2" evidence="2">
    <location>
        <begin position="22"/>
        <end position="84"/>
    </location>
</feature>
<dbReference type="InterPro" id="IPR014284">
    <property type="entry name" value="RNA_pol_sigma-70_dom"/>
</dbReference>
<feature type="domain" description="RNA polymerase sigma factor 70 region 4 type 2" evidence="3">
    <location>
        <begin position="112"/>
        <end position="160"/>
    </location>
</feature>
<dbReference type="Gene3D" id="1.10.10.10">
    <property type="entry name" value="Winged helix-like DNA-binding domain superfamily/Winged helix DNA-binding domain"/>
    <property type="match status" value="1"/>
</dbReference>
<dbReference type="InterPro" id="IPR032710">
    <property type="entry name" value="NTF2-like_dom_sf"/>
</dbReference>
<dbReference type="NCBIfam" id="TIGR02937">
    <property type="entry name" value="sigma70-ECF"/>
    <property type="match status" value="1"/>
</dbReference>
<evidence type="ECO:0000259" key="3">
    <source>
        <dbReference type="Pfam" id="PF08281"/>
    </source>
</evidence>
<gene>
    <name evidence="4" type="ORF">GCM10010862_12440</name>
</gene>
<protein>
    <submittedName>
        <fullName evidence="4">RNA polymerase sigma factor SigJ</fullName>
    </submittedName>
</protein>
<sequence length="292" mass="32373">MSRSTGRITTTTSLDAAGSFNPLRPKLLRVAYRMLGAVADAEDMVQEAFIRWMGTDRTKVCNPEAFLRRTVTRLCLDQLKSAQRQRETYVGPWLPEPVVEDEDVEDVTLPMMLALERLSPLERAAFLLHDVFGLDFDEVAATIQREPAACRQLAARARIHVREARPRFQVEKQRGLEIAEAFFSASRGGDIKALSAMLAADVSIHADGGGKRPAATYPILGFDAVMNLFEARTTQVQENGSRLVRIAFINGLPGFISLEADGELQATALDIEDGKIVAIYAVRNPDKLRHLH</sequence>
<dbReference type="SUPFAM" id="SSF54427">
    <property type="entry name" value="NTF2-like"/>
    <property type="match status" value="1"/>
</dbReference>
<dbReference type="InterPro" id="IPR013325">
    <property type="entry name" value="RNA_pol_sigma_r2"/>
</dbReference>
<comment type="caution">
    <text evidence="4">The sequence shown here is derived from an EMBL/GenBank/DDBJ whole genome shotgun (WGS) entry which is preliminary data.</text>
</comment>
<dbReference type="RefSeq" id="WP_284339433.1">
    <property type="nucleotide sequence ID" value="NZ_BSNS01000007.1"/>
</dbReference>
<dbReference type="Gene3D" id="1.10.1740.10">
    <property type="match status" value="1"/>
</dbReference>
<dbReference type="Pfam" id="PF08281">
    <property type="entry name" value="Sigma70_r4_2"/>
    <property type="match status" value="1"/>
</dbReference>
<accession>A0ABQ5W257</accession>
<name>A0ABQ5W257_9HYPH</name>
<reference evidence="5" key="1">
    <citation type="journal article" date="2019" name="Int. J. Syst. Evol. Microbiol.">
        <title>The Global Catalogue of Microorganisms (GCM) 10K type strain sequencing project: providing services to taxonomists for standard genome sequencing and annotation.</title>
        <authorList>
            <consortium name="The Broad Institute Genomics Platform"/>
            <consortium name="The Broad Institute Genome Sequencing Center for Infectious Disease"/>
            <person name="Wu L."/>
            <person name="Ma J."/>
        </authorList>
    </citation>
    <scope>NUCLEOTIDE SEQUENCE [LARGE SCALE GENOMIC DNA]</scope>
    <source>
        <strain evidence="5">NBRC 112416</strain>
    </source>
</reference>
<comment type="subunit">
    <text evidence="1">Interacts transiently with the RNA polymerase catalytic core formed by RpoA, RpoB, RpoC and RpoZ (2 alpha, 1 beta, 1 beta' and 1 omega subunit) to form the RNA polymerase holoenzyme that can initiate transcription.</text>
</comment>
<dbReference type="SUPFAM" id="SSF88946">
    <property type="entry name" value="Sigma2 domain of RNA polymerase sigma factors"/>
    <property type="match status" value="1"/>
</dbReference>
<dbReference type="InterPro" id="IPR007627">
    <property type="entry name" value="RNA_pol_sigma70_r2"/>
</dbReference>
<proteinExistence type="predicted"/>
<evidence type="ECO:0000256" key="1">
    <source>
        <dbReference type="ARBA" id="ARBA00011344"/>
    </source>
</evidence>
<dbReference type="PANTHER" id="PTHR30173">
    <property type="entry name" value="SIGMA 19 FACTOR"/>
    <property type="match status" value="1"/>
</dbReference>
<evidence type="ECO:0000259" key="2">
    <source>
        <dbReference type="Pfam" id="PF04542"/>
    </source>
</evidence>
<dbReference type="Proteomes" id="UP001156691">
    <property type="component" value="Unassembled WGS sequence"/>
</dbReference>
<evidence type="ECO:0000313" key="5">
    <source>
        <dbReference type="Proteomes" id="UP001156691"/>
    </source>
</evidence>
<dbReference type="SUPFAM" id="SSF88659">
    <property type="entry name" value="Sigma3 and sigma4 domains of RNA polymerase sigma factors"/>
    <property type="match status" value="1"/>
</dbReference>